<reference evidence="2" key="1">
    <citation type="submission" date="2014-02" db="EMBL/GenBank/DDBJ databases">
        <title>Expanding our view of genomic diversity in Candidatus Accumulibacter clades.</title>
        <authorList>
            <person name="Skennerton C.T."/>
            <person name="Barr J.J."/>
            <person name="Slater F.R."/>
            <person name="Bond P.L."/>
            <person name="Tyson G.W."/>
        </authorList>
    </citation>
    <scope>NUCLEOTIDE SEQUENCE [LARGE SCALE GENOMIC DNA]</scope>
</reference>
<dbReference type="GO" id="GO:0006313">
    <property type="term" value="P:DNA transposition"/>
    <property type="evidence" value="ECO:0007669"/>
    <property type="project" value="InterPro"/>
</dbReference>
<proteinExistence type="predicted"/>
<dbReference type="STRING" id="1454001.AW08_03679"/>
<feature type="domain" description="Transposase IS200-like" evidence="1">
    <location>
        <begin position="9"/>
        <end position="123"/>
    </location>
</feature>
<dbReference type="PANTHER" id="PTHR34322">
    <property type="entry name" value="TRANSPOSASE, Y1_TNP DOMAIN-CONTAINING"/>
    <property type="match status" value="1"/>
</dbReference>
<evidence type="ECO:0000313" key="2">
    <source>
        <dbReference type="EMBL" id="EXI64490.1"/>
    </source>
</evidence>
<gene>
    <name evidence="2" type="ORF">AW08_03679</name>
</gene>
<evidence type="ECO:0000259" key="1">
    <source>
        <dbReference type="SMART" id="SM01321"/>
    </source>
</evidence>
<dbReference type="Proteomes" id="UP000020218">
    <property type="component" value="Unassembled WGS sequence"/>
</dbReference>
<evidence type="ECO:0000313" key="3">
    <source>
        <dbReference type="Proteomes" id="UP000020218"/>
    </source>
</evidence>
<name>A0A011NJH6_9PROT</name>
<dbReference type="EMBL" id="JFAX01000034">
    <property type="protein sequence ID" value="EXI64490.1"/>
    <property type="molecule type" value="Genomic_DNA"/>
</dbReference>
<dbReference type="GO" id="GO:0003677">
    <property type="term" value="F:DNA binding"/>
    <property type="evidence" value="ECO:0007669"/>
    <property type="project" value="InterPro"/>
</dbReference>
<organism evidence="2 3">
    <name type="scientific">Candidatus Accumulibacter adjunctus</name>
    <dbReference type="NCBI Taxonomy" id="1454001"/>
    <lineage>
        <taxon>Bacteria</taxon>
        <taxon>Pseudomonadati</taxon>
        <taxon>Pseudomonadota</taxon>
        <taxon>Betaproteobacteria</taxon>
        <taxon>Candidatus Accumulibacter</taxon>
    </lineage>
</organism>
<dbReference type="AlphaFoldDB" id="A0A011NJH6"/>
<dbReference type="PANTHER" id="PTHR34322:SF2">
    <property type="entry name" value="TRANSPOSASE IS200-LIKE DOMAIN-CONTAINING PROTEIN"/>
    <property type="match status" value="1"/>
</dbReference>
<dbReference type="GO" id="GO:0004803">
    <property type="term" value="F:transposase activity"/>
    <property type="evidence" value="ECO:0007669"/>
    <property type="project" value="InterPro"/>
</dbReference>
<keyword evidence="3" id="KW-1185">Reference proteome</keyword>
<dbReference type="SMART" id="SM01321">
    <property type="entry name" value="Y1_Tnp"/>
    <property type="match status" value="1"/>
</dbReference>
<comment type="caution">
    <text evidence="2">The sequence shown here is derived from an EMBL/GenBank/DDBJ whole genome shotgun (WGS) entry which is preliminary data.</text>
</comment>
<accession>A0A011NJH6</accession>
<dbReference type="Pfam" id="PF01797">
    <property type="entry name" value="Y1_Tnp"/>
    <property type="match status" value="1"/>
</dbReference>
<dbReference type="PATRIC" id="fig|1454001.3.peg.3715"/>
<protein>
    <submittedName>
        <fullName evidence="2">Transposase</fullName>
    </submittedName>
</protein>
<dbReference type="InterPro" id="IPR036515">
    <property type="entry name" value="Transposase_17_sf"/>
</dbReference>
<dbReference type="InterPro" id="IPR002686">
    <property type="entry name" value="Transposase_17"/>
</dbReference>
<dbReference type="Gene3D" id="3.30.70.1290">
    <property type="entry name" value="Transposase IS200-like"/>
    <property type="match status" value="1"/>
</dbReference>
<dbReference type="SUPFAM" id="SSF143422">
    <property type="entry name" value="Transposase IS200-like"/>
    <property type="match status" value="1"/>
</dbReference>
<sequence>MARPLRLEFPGAVYHVTSRGDRREAIYEDDNDRVAFLAILGEAADRFEAQVLAYCLMGNHYHLVLHTRRANLGRFMRHLNGVYAQTFNRRHGLVGHVLQGRFKAILVDRDAYLLTLCRYVERNPVAARIVKEPGDWAWSSYRAHTTQSIAPDWLDVDGLHAYVLGRELRHVADRREAGRRYASLVADSADVDASIWRRGLTQQIYLGDEAFVARMQAKQGAAGLQSREVPRAQRKQPGKLADCLRRHGGDRDAALVEGYRELGLTMSAMARELGLSVSRVSRIIAAVQAAGRAEHHLRLKVDRDISRVENASMASSGSIDT</sequence>